<dbReference type="Gene3D" id="1.25.10.10">
    <property type="entry name" value="Leucine-rich Repeat Variant"/>
    <property type="match status" value="1"/>
</dbReference>
<name>A0ABN8IVA2_9NEOP</name>
<dbReference type="SUPFAM" id="SSF48371">
    <property type="entry name" value="ARM repeat"/>
    <property type="match status" value="1"/>
</dbReference>
<evidence type="ECO:0000313" key="1">
    <source>
        <dbReference type="EMBL" id="CAH2068246.1"/>
    </source>
</evidence>
<organism evidence="1 2">
    <name type="scientific">Iphiclides podalirius</name>
    <name type="common">scarce swallowtail</name>
    <dbReference type="NCBI Taxonomy" id="110791"/>
    <lineage>
        <taxon>Eukaryota</taxon>
        <taxon>Metazoa</taxon>
        <taxon>Ecdysozoa</taxon>
        <taxon>Arthropoda</taxon>
        <taxon>Hexapoda</taxon>
        <taxon>Insecta</taxon>
        <taxon>Pterygota</taxon>
        <taxon>Neoptera</taxon>
        <taxon>Endopterygota</taxon>
        <taxon>Lepidoptera</taxon>
        <taxon>Glossata</taxon>
        <taxon>Ditrysia</taxon>
        <taxon>Papilionoidea</taxon>
        <taxon>Papilionidae</taxon>
        <taxon>Papilioninae</taxon>
        <taxon>Iphiclides</taxon>
    </lineage>
</organism>
<dbReference type="PANTHER" id="PTHR15599:SF1">
    <property type="entry name" value="RADIAL SPOKE HEAD 14 HOMOLOG"/>
    <property type="match status" value="1"/>
</dbReference>
<dbReference type="PANTHER" id="PTHR15599">
    <property type="entry name" value="RTDR1"/>
    <property type="match status" value="1"/>
</dbReference>
<dbReference type="InterPro" id="IPR042856">
    <property type="entry name" value="RSP14"/>
</dbReference>
<evidence type="ECO:0000313" key="2">
    <source>
        <dbReference type="Proteomes" id="UP000837857"/>
    </source>
</evidence>
<sequence>MFSPHKNSYLQLVCAVNPRVINKAVDQAMQVKRLDPHTELPAAKRLESMQPSLYAPHVDITRARLGFGRTGLRLLVRDLHSDDQLIQLQALHSVLDQLQISESAMYLIDLHVAHRLVDLMLSRNPIVMEKVCNIISHLATSYQGRRQLMTRPKVITNLMWLAMRERKEVRYAAAHALNALSYHLCCCELMMTVEGIVENLIKLIKKDHTGTVLLHLRTLTNLTDWDPVPALKANAFQVSLALFVNNDPRIVAAAMDCMAQLCCHSVGKELADANDLNFVLLGHLHSNSMAVRISAVGLMQYATLTARSKWRAKEICAELTEALVGLCRCTKSPALQLRSFQVLINLCDCPDIRKHVGARWMDAVRSAAVCPAELWVGTDEVDDDVPQNALAVCQEFRKGKDDEPDAVNLCTYIRQVLDAKERLIRAINWKPYD</sequence>
<evidence type="ECO:0008006" key="3">
    <source>
        <dbReference type="Google" id="ProtNLM"/>
    </source>
</evidence>
<keyword evidence="2" id="KW-1185">Reference proteome</keyword>
<reference evidence="1" key="1">
    <citation type="submission" date="2022-03" db="EMBL/GenBank/DDBJ databases">
        <authorList>
            <person name="Martin H S."/>
        </authorList>
    </citation>
    <scope>NUCLEOTIDE SEQUENCE</scope>
</reference>
<proteinExistence type="predicted"/>
<dbReference type="EMBL" id="OW152817">
    <property type="protein sequence ID" value="CAH2068246.1"/>
    <property type="molecule type" value="Genomic_DNA"/>
</dbReference>
<dbReference type="InterPro" id="IPR011989">
    <property type="entry name" value="ARM-like"/>
</dbReference>
<dbReference type="Proteomes" id="UP000837857">
    <property type="component" value="Chromosome 5"/>
</dbReference>
<dbReference type="InterPro" id="IPR016024">
    <property type="entry name" value="ARM-type_fold"/>
</dbReference>
<accession>A0ABN8IVA2</accession>
<gene>
    <name evidence="1" type="ORF">IPOD504_LOCUS14160</name>
</gene>
<protein>
    <recommendedName>
        <fullName evidence="3">Armadillo repeat-containing protein 8</fullName>
    </recommendedName>
</protein>
<feature type="non-terminal residue" evidence="1">
    <location>
        <position position="433"/>
    </location>
</feature>